<name>A0A9W7T6X9_TRIRA</name>
<dbReference type="PROSITE" id="PS50835">
    <property type="entry name" value="IG_LIKE"/>
    <property type="match status" value="2"/>
</dbReference>
<dbReference type="EMBL" id="JAFHDT010000024">
    <property type="protein sequence ID" value="KAI7791862.1"/>
    <property type="molecule type" value="Genomic_DNA"/>
</dbReference>
<evidence type="ECO:0000313" key="12">
    <source>
        <dbReference type="Proteomes" id="UP001059041"/>
    </source>
</evidence>
<reference evidence="11" key="1">
    <citation type="submission" date="2021-02" db="EMBL/GenBank/DDBJ databases">
        <title>Comparative genomics reveals that relaxation of natural selection precedes convergent phenotypic evolution of cavefish.</title>
        <authorList>
            <person name="Peng Z."/>
        </authorList>
    </citation>
    <scope>NUCLEOTIDE SEQUENCE</scope>
    <source>
        <tissue evidence="11">Muscle</tissue>
    </source>
</reference>
<dbReference type="InterPro" id="IPR003599">
    <property type="entry name" value="Ig_sub"/>
</dbReference>
<dbReference type="InterPro" id="IPR013162">
    <property type="entry name" value="CD80_C2-set"/>
</dbReference>
<dbReference type="InterPro" id="IPR051036">
    <property type="entry name" value="SIGLEC"/>
</dbReference>
<proteinExistence type="inferred from homology"/>
<keyword evidence="9" id="KW-0732">Signal</keyword>
<keyword evidence="6" id="KW-0472">Membrane</keyword>
<accession>A0A9W7T6X9</accession>
<organism evidence="11 12">
    <name type="scientific">Triplophysa rosa</name>
    <name type="common">Cave loach</name>
    <dbReference type="NCBI Taxonomy" id="992332"/>
    <lineage>
        <taxon>Eukaryota</taxon>
        <taxon>Metazoa</taxon>
        <taxon>Chordata</taxon>
        <taxon>Craniata</taxon>
        <taxon>Vertebrata</taxon>
        <taxon>Euteleostomi</taxon>
        <taxon>Actinopterygii</taxon>
        <taxon>Neopterygii</taxon>
        <taxon>Teleostei</taxon>
        <taxon>Ostariophysi</taxon>
        <taxon>Cypriniformes</taxon>
        <taxon>Nemacheilidae</taxon>
        <taxon>Triplophysa</taxon>
    </lineage>
</organism>
<feature type="domain" description="Ig-like" evidence="10">
    <location>
        <begin position="168"/>
        <end position="255"/>
    </location>
</feature>
<dbReference type="InterPro" id="IPR013098">
    <property type="entry name" value="Ig_I-set"/>
</dbReference>
<feature type="chain" id="PRO_5040909051" evidence="9">
    <location>
        <begin position="21"/>
        <end position="284"/>
    </location>
</feature>
<keyword evidence="7" id="KW-1015">Disulfide bond</keyword>
<dbReference type="SMART" id="SM00409">
    <property type="entry name" value="IG"/>
    <property type="match status" value="1"/>
</dbReference>
<keyword evidence="4" id="KW-0130">Cell adhesion</keyword>
<dbReference type="Pfam" id="PF07679">
    <property type="entry name" value="I-set"/>
    <property type="match status" value="1"/>
</dbReference>
<dbReference type="Gene3D" id="2.60.40.10">
    <property type="entry name" value="Immunoglobulins"/>
    <property type="match status" value="2"/>
</dbReference>
<keyword evidence="12" id="KW-1185">Reference proteome</keyword>
<comment type="similarity">
    <text evidence="8">Belongs to the immunoglobulin superfamily. SIGLEC (sialic acid binding Ig-like lectin) family.</text>
</comment>
<gene>
    <name evidence="11" type="ORF">IRJ41_011113</name>
</gene>
<protein>
    <submittedName>
        <fullName evidence="11">Sialic acid-binding Ig-like lectin 7</fullName>
    </submittedName>
</protein>
<evidence type="ECO:0000256" key="9">
    <source>
        <dbReference type="SAM" id="SignalP"/>
    </source>
</evidence>
<dbReference type="InterPro" id="IPR007110">
    <property type="entry name" value="Ig-like_dom"/>
</dbReference>
<dbReference type="AlphaFoldDB" id="A0A9W7T6X9"/>
<sequence length="284" mass="31727">MNFSFVIFYVCVFSIPGVWCGDWSVSLPERTEALSGSCVTINCRFDIKNNFDKDLTDKSPSNPTVKMFMGQMEVQEVLEGNAVNLRCSAITLCSSSPPTLTWRSTDRLPLNENNRQQQQNQTEIISDLNFTASHLQHGVTFICNITYQLQNRNATAQSNITLRVLYAPQISNSSSFTLGDVIVCSCEAHGNPSPKVEWHLSGHPVRNSTNTFINEEQLSSTYMRSIITLHPSLTDNLQCVGTNSHGTTSQQFRMSPQETECKLHASFSLSGYICSYTVFGYIFA</sequence>
<evidence type="ECO:0000256" key="8">
    <source>
        <dbReference type="ARBA" id="ARBA00038361"/>
    </source>
</evidence>
<evidence type="ECO:0000256" key="3">
    <source>
        <dbReference type="ARBA" id="ARBA00022734"/>
    </source>
</evidence>
<comment type="subcellular location">
    <subcellularLocation>
        <location evidence="1">Membrane</location>
        <topology evidence="1">Single-pass membrane protein</topology>
    </subcellularLocation>
</comment>
<evidence type="ECO:0000256" key="7">
    <source>
        <dbReference type="ARBA" id="ARBA00023157"/>
    </source>
</evidence>
<dbReference type="Proteomes" id="UP001059041">
    <property type="component" value="Linkage Group LG24"/>
</dbReference>
<keyword evidence="2" id="KW-0812">Transmembrane</keyword>
<evidence type="ECO:0000256" key="4">
    <source>
        <dbReference type="ARBA" id="ARBA00022889"/>
    </source>
</evidence>
<dbReference type="GO" id="GO:0007155">
    <property type="term" value="P:cell adhesion"/>
    <property type="evidence" value="ECO:0007669"/>
    <property type="project" value="UniProtKB-KW"/>
</dbReference>
<dbReference type="GO" id="GO:0005886">
    <property type="term" value="C:plasma membrane"/>
    <property type="evidence" value="ECO:0007669"/>
    <property type="project" value="TreeGrafter"/>
</dbReference>
<keyword evidence="5" id="KW-1133">Transmembrane helix</keyword>
<dbReference type="PANTHER" id="PTHR12035:SF125">
    <property type="entry name" value="SIALIC ACID-BINDING IG-LIKE LECTIN 5"/>
    <property type="match status" value="1"/>
</dbReference>
<dbReference type="PANTHER" id="PTHR12035">
    <property type="entry name" value="SIALIC ACID BINDING IMMUNOGLOBULIN-LIKE LECTIN"/>
    <property type="match status" value="1"/>
</dbReference>
<dbReference type="SUPFAM" id="SSF48726">
    <property type="entry name" value="Immunoglobulin"/>
    <property type="match status" value="2"/>
</dbReference>
<comment type="caution">
    <text evidence="11">The sequence shown here is derived from an EMBL/GenBank/DDBJ whole genome shotgun (WGS) entry which is preliminary data.</text>
</comment>
<dbReference type="GO" id="GO:0030246">
    <property type="term" value="F:carbohydrate binding"/>
    <property type="evidence" value="ECO:0007669"/>
    <property type="project" value="UniProtKB-KW"/>
</dbReference>
<dbReference type="InterPro" id="IPR013783">
    <property type="entry name" value="Ig-like_fold"/>
</dbReference>
<evidence type="ECO:0000313" key="11">
    <source>
        <dbReference type="EMBL" id="KAI7791862.1"/>
    </source>
</evidence>
<evidence type="ECO:0000256" key="1">
    <source>
        <dbReference type="ARBA" id="ARBA00004167"/>
    </source>
</evidence>
<feature type="domain" description="Ig-like" evidence="10">
    <location>
        <begin position="63"/>
        <end position="161"/>
    </location>
</feature>
<evidence type="ECO:0000256" key="5">
    <source>
        <dbReference type="ARBA" id="ARBA00022989"/>
    </source>
</evidence>
<evidence type="ECO:0000256" key="2">
    <source>
        <dbReference type="ARBA" id="ARBA00022692"/>
    </source>
</evidence>
<feature type="signal peptide" evidence="9">
    <location>
        <begin position="1"/>
        <end position="20"/>
    </location>
</feature>
<dbReference type="InterPro" id="IPR036179">
    <property type="entry name" value="Ig-like_dom_sf"/>
</dbReference>
<dbReference type="GO" id="GO:0033691">
    <property type="term" value="F:sialic acid binding"/>
    <property type="evidence" value="ECO:0007669"/>
    <property type="project" value="TreeGrafter"/>
</dbReference>
<evidence type="ECO:0000259" key="10">
    <source>
        <dbReference type="PROSITE" id="PS50835"/>
    </source>
</evidence>
<keyword evidence="3" id="KW-0430">Lectin</keyword>
<dbReference type="Pfam" id="PF08205">
    <property type="entry name" value="C2-set_2"/>
    <property type="match status" value="1"/>
</dbReference>
<evidence type="ECO:0000256" key="6">
    <source>
        <dbReference type="ARBA" id="ARBA00023136"/>
    </source>
</evidence>